<gene>
    <name evidence="1" type="ordered locus">MexAM1_META2p0964</name>
</gene>
<sequence>MPTARGDAREVAAERRGFRRAMKAIRDHHAGQADPASGANHLDNLATWEVLDGYVEAVRAACRKRLGVAP</sequence>
<geneLocation type="plasmid" evidence="1 2">
    <name>megaplasmid</name>
</geneLocation>
<dbReference type="HOGENOM" id="CLU_2753213_0_0_5"/>
<protein>
    <submittedName>
        <fullName evidence="1">Uncharacterized protein</fullName>
    </submittedName>
</protein>
<evidence type="ECO:0000313" key="2">
    <source>
        <dbReference type="Proteomes" id="UP000009081"/>
    </source>
</evidence>
<dbReference type="AlphaFoldDB" id="C5B5M6"/>
<organism evidence="1 2">
    <name type="scientific">Methylorubrum extorquens (strain ATCC 14718 / DSM 1338 / JCM 2805 / NCIMB 9133 / AM1)</name>
    <name type="common">Methylobacterium extorquens</name>
    <dbReference type="NCBI Taxonomy" id="272630"/>
    <lineage>
        <taxon>Bacteria</taxon>
        <taxon>Pseudomonadati</taxon>
        <taxon>Pseudomonadota</taxon>
        <taxon>Alphaproteobacteria</taxon>
        <taxon>Hyphomicrobiales</taxon>
        <taxon>Methylobacteriaceae</taxon>
        <taxon>Methylorubrum</taxon>
    </lineage>
</organism>
<name>C5B5M6_METEA</name>
<dbReference type="EMBL" id="CP001511">
    <property type="protein sequence ID" value="ACS43758.1"/>
    <property type="molecule type" value="Genomic_DNA"/>
</dbReference>
<accession>C5B5M6</accession>
<evidence type="ECO:0000313" key="1">
    <source>
        <dbReference type="EMBL" id="ACS43758.1"/>
    </source>
</evidence>
<keyword evidence="2" id="KW-1185">Reference proteome</keyword>
<proteinExistence type="predicted"/>
<dbReference type="Proteomes" id="UP000009081">
    <property type="component" value="Plasmid megaplasmid"/>
</dbReference>
<reference evidence="1 2" key="1">
    <citation type="journal article" date="2009" name="PLoS ONE">
        <title>Methylobacterium genome sequences: a reference blueprint to investigate microbial metabolism of C1 compounds from natural and industrial sources.</title>
        <authorList>
            <person name="Vuilleumier S."/>
            <person name="Chistoserdova L."/>
            <person name="Lee M.-C."/>
            <person name="Bringel F."/>
            <person name="Lajus A."/>
            <person name="Zhou Y."/>
            <person name="Gourion B."/>
            <person name="Barbe V."/>
            <person name="Chang J."/>
            <person name="Cruveiller S."/>
            <person name="Dossat C."/>
            <person name="Gillett W."/>
            <person name="Gruffaz C."/>
            <person name="Haugen E."/>
            <person name="Hourcade E."/>
            <person name="Levy R."/>
            <person name="Mangenot S."/>
            <person name="Muller E."/>
            <person name="Nadalig T."/>
            <person name="Pagni M."/>
            <person name="Penny C."/>
            <person name="Peyraud R."/>
            <person name="Robinson D.G."/>
            <person name="Roche D."/>
            <person name="Rouy Z."/>
            <person name="Saenampechek C."/>
            <person name="Salvignol G."/>
            <person name="Vallenet D."/>
            <person name="Wu Z."/>
            <person name="Marx C.J."/>
            <person name="Vorholt J.A."/>
            <person name="Olson M.V."/>
            <person name="Kaul R."/>
            <person name="Weissenbach J."/>
            <person name="Medigue C."/>
            <person name="Lidstrom M.E."/>
        </authorList>
    </citation>
    <scope>NUCLEOTIDE SEQUENCE [LARGE SCALE GENOMIC DNA]</scope>
    <source>
        <strain evidence="2">ATCC 14718 / DSM 1338 / JCM 2805 / NCIMB 9133 / AM1</strain>
    </source>
</reference>
<keyword evidence="1" id="KW-0614">Plasmid</keyword>
<dbReference type="RefSeq" id="WP_012754189.1">
    <property type="nucleotide sequence ID" value="NC_012811.1"/>
</dbReference>
<dbReference type="KEGG" id="mea:Mex_2p0964"/>